<name>A0A1M5DA87_9FLAO</name>
<reference evidence="1 2" key="1">
    <citation type="submission" date="2016-11" db="EMBL/GenBank/DDBJ databases">
        <authorList>
            <person name="Jaros S."/>
            <person name="Januszkiewicz K."/>
            <person name="Wedrychowicz H."/>
        </authorList>
    </citation>
    <scope>NUCLEOTIDE SEQUENCE [LARGE SCALE GENOMIC DNA]</scope>
    <source>
        <strain evidence="1 2">DSM 25660</strain>
    </source>
</reference>
<gene>
    <name evidence="1" type="ORF">SAMN05444377_11457</name>
</gene>
<dbReference type="AlphaFoldDB" id="A0A1M5DA87"/>
<proteinExistence type="predicted"/>
<dbReference type="EMBL" id="FQVQ01000014">
    <property type="protein sequence ID" value="SHF63795.1"/>
    <property type="molecule type" value="Genomic_DNA"/>
</dbReference>
<evidence type="ECO:0000313" key="2">
    <source>
        <dbReference type="Proteomes" id="UP000184147"/>
    </source>
</evidence>
<sequence length="59" mass="6345">MASVVKDSGEGRYFFVAGWCDGSCKKCCPEATGKRVGCAAFLHNVIIVHTVTSFGLGFW</sequence>
<protein>
    <submittedName>
        <fullName evidence="1">Uncharacterized protein</fullName>
    </submittedName>
</protein>
<evidence type="ECO:0000313" key="1">
    <source>
        <dbReference type="EMBL" id="SHF63795.1"/>
    </source>
</evidence>
<organism evidence="1 2">
    <name type="scientific">Flavobacterium fontis</name>
    <dbReference type="NCBI Taxonomy" id="1124188"/>
    <lineage>
        <taxon>Bacteria</taxon>
        <taxon>Pseudomonadati</taxon>
        <taxon>Bacteroidota</taxon>
        <taxon>Flavobacteriia</taxon>
        <taxon>Flavobacteriales</taxon>
        <taxon>Flavobacteriaceae</taxon>
        <taxon>Flavobacterium</taxon>
    </lineage>
</organism>
<dbReference type="Proteomes" id="UP000184147">
    <property type="component" value="Unassembled WGS sequence"/>
</dbReference>
<keyword evidence="2" id="KW-1185">Reference proteome</keyword>
<accession>A0A1M5DA87</accession>